<reference evidence="2" key="1">
    <citation type="submission" date="2023-07" db="EMBL/GenBank/DDBJ databases">
        <title>30 novel species of actinomycetes from the DSMZ collection.</title>
        <authorList>
            <person name="Nouioui I."/>
        </authorList>
    </citation>
    <scope>NUCLEOTIDE SEQUENCE [LARGE SCALE GENOMIC DNA]</scope>
    <source>
        <strain evidence="2">DSM 44938</strain>
    </source>
</reference>
<keyword evidence="2" id="KW-1185">Reference proteome</keyword>
<protein>
    <recommendedName>
        <fullName evidence="3">Methyltransferase</fullName>
    </recommendedName>
</protein>
<dbReference type="Gene3D" id="3.40.50.150">
    <property type="entry name" value="Vaccinia Virus protein VP39"/>
    <property type="match status" value="1"/>
</dbReference>
<sequence length="126" mass="13524">MSWLGATVYLDRAAIVRTLAEVSRLAPGAELVLDHLLPARLRDPAGRAHADLVGPLAAGAGEPWLTFLGPGAMSALLRRGGFRTLEHATQFDAVDPALWQDRVDPLRPVTLAAFIRARALPRAADQ</sequence>
<dbReference type="Proteomes" id="UP001183246">
    <property type="component" value="Unassembled WGS sequence"/>
</dbReference>
<dbReference type="RefSeq" id="WP_311704925.1">
    <property type="nucleotide sequence ID" value="NZ_JAVREL010000007.1"/>
</dbReference>
<accession>A0ABU2MQH2</accession>
<dbReference type="InterPro" id="IPR029063">
    <property type="entry name" value="SAM-dependent_MTases_sf"/>
</dbReference>
<organism evidence="1 2">
    <name type="scientific">Streptomyces litchfieldiae</name>
    <dbReference type="NCBI Taxonomy" id="3075543"/>
    <lineage>
        <taxon>Bacteria</taxon>
        <taxon>Bacillati</taxon>
        <taxon>Actinomycetota</taxon>
        <taxon>Actinomycetes</taxon>
        <taxon>Kitasatosporales</taxon>
        <taxon>Streptomycetaceae</taxon>
        <taxon>Streptomyces</taxon>
    </lineage>
</organism>
<evidence type="ECO:0000313" key="2">
    <source>
        <dbReference type="Proteomes" id="UP001183246"/>
    </source>
</evidence>
<comment type="caution">
    <text evidence="1">The sequence shown here is derived from an EMBL/GenBank/DDBJ whole genome shotgun (WGS) entry which is preliminary data.</text>
</comment>
<evidence type="ECO:0008006" key="3">
    <source>
        <dbReference type="Google" id="ProtNLM"/>
    </source>
</evidence>
<dbReference type="SUPFAM" id="SSF53335">
    <property type="entry name" value="S-adenosyl-L-methionine-dependent methyltransferases"/>
    <property type="match status" value="1"/>
</dbReference>
<dbReference type="EMBL" id="JAVREL010000007">
    <property type="protein sequence ID" value="MDT0343795.1"/>
    <property type="molecule type" value="Genomic_DNA"/>
</dbReference>
<proteinExistence type="predicted"/>
<name>A0ABU2MQH2_9ACTN</name>
<evidence type="ECO:0000313" key="1">
    <source>
        <dbReference type="EMBL" id="MDT0343795.1"/>
    </source>
</evidence>
<gene>
    <name evidence="1" type="ORF">RM590_14400</name>
</gene>